<feature type="region of interest" description="Disordered" evidence="3">
    <location>
        <begin position="908"/>
        <end position="935"/>
    </location>
</feature>
<keyword evidence="2 5" id="KW-0067">ATP-binding</keyword>
<proteinExistence type="predicted"/>
<dbReference type="PROSITE" id="PS50043">
    <property type="entry name" value="HTH_LUXR_2"/>
    <property type="match status" value="1"/>
</dbReference>
<dbReference type="Pfam" id="PF00196">
    <property type="entry name" value="GerE"/>
    <property type="match status" value="1"/>
</dbReference>
<feature type="compositionally biased region" description="Polar residues" evidence="3">
    <location>
        <begin position="920"/>
        <end position="935"/>
    </location>
</feature>
<dbReference type="SMART" id="SM00421">
    <property type="entry name" value="HTH_LUXR"/>
    <property type="match status" value="1"/>
</dbReference>
<evidence type="ECO:0000256" key="3">
    <source>
        <dbReference type="SAM" id="MobiDB-lite"/>
    </source>
</evidence>
<dbReference type="Gene3D" id="1.10.10.10">
    <property type="entry name" value="Winged helix-like DNA-binding domain superfamily/Winged helix DNA-binding domain"/>
    <property type="match status" value="1"/>
</dbReference>
<evidence type="ECO:0000313" key="5">
    <source>
        <dbReference type="EMBL" id="MFD1946081.1"/>
    </source>
</evidence>
<dbReference type="Pfam" id="PF13191">
    <property type="entry name" value="AAA_16"/>
    <property type="match status" value="1"/>
</dbReference>
<dbReference type="InterPro" id="IPR041664">
    <property type="entry name" value="AAA_16"/>
</dbReference>
<reference evidence="6" key="1">
    <citation type="journal article" date="2019" name="Int. J. Syst. Evol. Microbiol.">
        <title>The Global Catalogue of Microorganisms (GCM) 10K type strain sequencing project: providing services to taxonomists for standard genome sequencing and annotation.</title>
        <authorList>
            <consortium name="The Broad Institute Genomics Platform"/>
            <consortium name="The Broad Institute Genome Sequencing Center for Infectious Disease"/>
            <person name="Wu L."/>
            <person name="Ma J."/>
        </authorList>
    </citation>
    <scope>NUCLEOTIDE SEQUENCE [LARGE SCALE GENOMIC DNA]</scope>
    <source>
        <strain evidence="6">CGMCC 1.12477</strain>
    </source>
</reference>
<keyword evidence="6" id="KW-1185">Reference proteome</keyword>
<dbReference type="PRINTS" id="PR00038">
    <property type="entry name" value="HTHLUXR"/>
</dbReference>
<dbReference type="SUPFAM" id="SSF52540">
    <property type="entry name" value="P-loop containing nucleoside triphosphate hydrolases"/>
    <property type="match status" value="1"/>
</dbReference>
<evidence type="ECO:0000256" key="1">
    <source>
        <dbReference type="ARBA" id="ARBA00022741"/>
    </source>
</evidence>
<dbReference type="InterPro" id="IPR016032">
    <property type="entry name" value="Sig_transdc_resp-reg_C-effctor"/>
</dbReference>
<name>A0ABW4TKC4_9ACTN</name>
<gene>
    <name evidence="5" type="ORF">ACFSDE_04715</name>
</gene>
<dbReference type="SUPFAM" id="SSF46894">
    <property type="entry name" value="C-terminal effector domain of the bipartite response regulators"/>
    <property type="match status" value="1"/>
</dbReference>
<dbReference type="GO" id="GO:0005524">
    <property type="term" value="F:ATP binding"/>
    <property type="evidence" value="ECO:0007669"/>
    <property type="project" value="UniProtKB-KW"/>
</dbReference>
<dbReference type="InterPro" id="IPR036388">
    <property type="entry name" value="WH-like_DNA-bd_sf"/>
</dbReference>
<dbReference type="InterPro" id="IPR027417">
    <property type="entry name" value="P-loop_NTPase"/>
</dbReference>
<evidence type="ECO:0000313" key="6">
    <source>
        <dbReference type="Proteomes" id="UP001597351"/>
    </source>
</evidence>
<dbReference type="SUPFAM" id="SSF48452">
    <property type="entry name" value="TPR-like"/>
    <property type="match status" value="2"/>
</dbReference>
<comment type="caution">
    <text evidence="5">The sequence shown here is derived from an EMBL/GenBank/DDBJ whole genome shotgun (WGS) entry which is preliminary data.</text>
</comment>
<dbReference type="EMBL" id="JBHUGD010000003">
    <property type="protein sequence ID" value="MFD1946081.1"/>
    <property type="molecule type" value="Genomic_DNA"/>
</dbReference>
<accession>A0ABW4TKC4</accession>
<dbReference type="PROSITE" id="PS00622">
    <property type="entry name" value="HTH_LUXR_1"/>
    <property type="match status" value="1"/>
</dbReference>
<dbReference type="PANTHER" id="PTHR16305:SF35">
    <property type="entry name" value="TRANSCRIPTIONAL ACTIVATOR DOMAIN"/>
    <property type="match status" value="1"/>
</dbReference>
<evidence type="ECO:0000259" key="4">
    <source>
        <dbReference type="PROSITE" id="PS50043"/>
    </source>
</evidence>
<feature type="domain" description="HTH luxR-type" evidence="4">
    <location>
        <begin position="843"/>
        <end position="908"/>
    </location>
</feature>
<dbReference type="Gene3D" id="1.25.40.10">
    <property type="entry name" value="Tetratricopeptide repeat domain"/>
    <property type="match status" value="3"/>
</dbReference>
<dbReference type="RefSeq" id="WP_343915990.1">
    <property type="nucleotide sequence ID" value="NZ_BAAAJT010000002.1"/>
</dbReference>
<dbReference type="CDD" id="cd06170">
    <property type="entry name" value="LuxR_C_like"/>
    <property type="match status" value="1"/>
</dbReference>
<protein>
    <submittedName>
        <fullName evidence="5">ATP-binding protein</fullName>
    </submittedName>
</protein>
<dbReference type="Proteomes" id="UP001597351">
    <property type="component" value="Unassembled WGS sequence"/>
</dbReference>
<evidence type="ECO:0000256" key="2">
    <source>
        <dbReference type="ARBA" id="ARBA00022840"/>
    </source>
</evidence>
<keyword evidence="1" id="KW-0547">Nucleotide-binding</keyword>
<dbReference type="InterPro" id="IPR011990">
    <property type="entry name" value="TPR-like_helical_dom_sf"/>
</dbReference>
<sequence>MDTPQTTIGRDPELVSIRAFLDGAVGPPSALVIEGEVGIGKTWLWQEAVREAQQRGHRVLVCRPGENEVGLGFAGLIDLVGPWVEETSPALPEPQRRALDVALLRSTSQAPVGQGAVALAVVNLLRTLAGDAPTVVAIDDPQWLDVPTTQALGFALRRLGSAPVAVITTRRDAQPVDLLPARLPVTRIAVPPLSPGATYRLVHSRLGVTLPQPVLARVHEASGGNPFLSLELARAWTDHGTAGVDDLPVPEHLGALLRRRLEDLPGSTRRVLLLAAAMGTPGVPRLERACGHPVEPELALAELAGVVDSGDGTVRFTHPLMAATVYDAASPAQRRMVHRELADAGEEPEERARHLARACAAPDEAVAAALEDASARIALRGASDVAATYAQQALELTPADDHPACYRRATTAGVHALAAGDRTRSRTLFERAVVEAPAGPARAAAQRWLAELSTPLGQGIALCDQALDEAGEDWALASRVHRTRGAICYFLGDVPEAERHAGLGVALAERGGDDEALGMAVAELAHWTYCGGGGIRRDLFDRAITLDGSAAAASPRSHLAKVLMDDDGHDESRAMLTLLLDQTMATGDLDSASTHRFHLAELDLWAGEWGAAVEHARESLQLRQHLHQSEAPLYVEAMARACLGDVEDARTLAAAGLAEARRTEDVVFQMQNLHVLGFVDLSLGDHQSALGPLGEATDLMRPRWHREFGDCHMVPDEIEALVAAGDLARAEDLTSWTEEVARATRRAWTTATSARSRALVLAAGNDLDAANRSLDRALAAHERLPMPLELGRTLLARGVVQRRMRRRAAARTTFEQALALFEGRGATLWAGRARGEIARLGVRSAAQADLTPVEQQMAALVARGYTNREIAASLSLSTKTVEANLSRSYRKLGVRSRAELVARLSGASATAADTDGRGTSPITEGRSTPYRSTHG</sequence>
<dbReference type="InterPro" id="IPR000792">
    <property type="entry name" value="Tscrpt_reg_LuxR_C"/>
</dbReference>
<dbReference type="PANTHER" id="PTHR16305">
    <property type="entry name" value="TESTICULAR SOLUBLE ADENYLYL CYCLASE"/>
    <property type="match status" value="1"/>
</dbReference>
<organism evidence="5 6">
    <name type="scientific">Nocardioides aestuarii</name>
    <dbReference type="NCBI Taxonomy" id="252231"/>
    <lineage>
        <taxon>Bacteria</taxon>
        <taxon>Bacillati</taxon>
        <taxon>Actinomycetota</taxon>
        <taxon>Actinomycetes</taxon>
        <taxon>Propionibacteriales</taxon>
        <taxon>Nocardioidaceae</taxon>
        <taxon>Nocardioides</taxon>
    </lineage>
</organism>